<name>A0A1Q3DLF6_9VIRU</name>
<feature type="region of interest" description="Disordered" evidence="1">
    <location>
        <begin position="55"/>
        <end position="135"/>
    </location>
</feature>
<evidence type="ECO:0000256" key="1">
    <source>
        <dbReference type="SAM" id="MobiDB-lite"/>
    </source>
</evidence>
<proteinExistence type="predicted"/>
<gene>
    <name evidence="2" type="ORF">SCV_039</name>
</gene>
<evidence type="ECO:0000313" key="2">
    <source>
        <dbReference type="EMBL" id="GAV93163.1"/>
    </source>
</evidence>
<protein>
    <submittedName>
        <fullName evidence="2">Uncharacterized protein</fullName>
    </submittedName>
</protein>
<accession>A0A1Q3DLF6</accession>
<feature type="compositionally biased region" description="Polar residues" evidence="1">
    <location>
        <begin position="76"/>
        <end position="103"/>
    </location>
</feature>
<comment type="caution">
    <text evidence="2">The sequence shown here is derived from an EMBL/GenBank/DDBJ whole genome shotgun (WGS) entry which is preliminary data.</text>
</comment>
<sequence length="135" mass="14896">MMERKPRKPSLTLDLARNVRKTSNNTDVLKEVQRKMYGNMPYMIARSVSRRPYRHVYPEQPRTTCVETKEEISPGALTSNDTGTLTSNELGVDDTGSTLTSNELGVDDTGTLTDDTKPGALGATSDVTTKKMNNI</sequence>
<organism evidence="2">
    <name type="scientific">Chionoecetes opilio bacilliform virus</name>
    <dbReference type="NCBI Taxonomy" id="1825681"/>
    <lineage>
        <taxon>Viruses</taxon>
        <taxon>Viruses incertae sedis</taxon>
        <taxon>Naldaviricetes</taxon>
        <taxon>Nimaviridae</taxon>
    </lineage>
</organism>
<feature type="compositionally biased region" description="Polar residues" evidence="1">
    <location>
        <begin position="125"/>
        <end position="135"/>
    </location>
</feature>
<reference evidence="2" key="1">
    <citation type="submission" date="2017-01" db="EMBL/GenBank/DDBJ databases">
        <title>Draft genome sequence of uncultured bacilliform virus purified from snow crab.</title>
        <authorList>
            <person name="Takano T."/>
        </authorList>
    </citation>
    <scope>NUCLEOTIDE SEQUENCE</scope>
    <source>
        <strain evidence="2">Isolate_1</strain>
    </source>
</reference>
<dbReference type="EMBL" id="BDLS01000001">
    <property type="protein sequence ID" value="GAV93163.1"/>
    <property type="molecule type" value="Genomic_DNA"/>
</dbReference>